<dbReference type="RefSeq" id="WP_217941444.1">
    <property type="nucleotide sequence ID" value="NZ_JAHTGR010000003.1"/>
</dbReference>
<evidence type="ECO:0000313" key="5">
    <source>
        <dbReference type="Proteomes" id="UP001162889"/>
    </source>
</evidence>
<accession>A0AA41L6Y8</accession>
<dbReference type="AlphaFoldDB" id="A0AA41L6Y8"/>
<dbReference type="EMBL" id="JAHTGR010000003">
    <property type="protein sequence ID" value="MBV6320695.1"/>
    <property type="molecule type" value="Genomic_DNA"/>
</dbReference>
<organism evidence="2 4">
    <name type="scientific">Duganella violaceipulchra</name>
    <dbReference type="NCBI Taxonomy" id="2849652"/>
    <lineage>
        <taxon>Bacteria</taxon>
        <taxon>Pseudomonadati</taxon>
        <taxon>Pseudomonadota</taxon>
        <taxon>Betaproteobacteria</taxon>
        <taxon>Burkholderiales</taxon>
        <taxon>Oxalobacteraceae</taxon>
        <taxon>Telluria group</taxon>
        <taxon>Duganella</taxon>
    </lineage>
</organism>
<proteinExistence type="predicted"/>
<evidence type="ECO:0000256" key="1">
    <source>
        <dbReference type="SAM" id="SignalP"/>
    </source>
</evidence>
<keyword evidence="5" id="KW-1185">Reference proteome</keyword>
<evidence type="ECO:0000313" key="2">
    <source>
        <dbReference type="EMBL" id="MBV6320695.1"/>
    </source>
</evidence>
<keyword evidence="1" id="KW-0732">Signal</keyword>
<evidence type="ECO:0000313" key="3">
    <source>
        <dbReference type="EMBL" id="MCP2008594.1"/>
    </source>
</evidence>
<feature type="chain" id="PRO_5041419470" evidence="1">
    <location>
        <begin position="20"/>
        <end position="59"/>
    </location>
</feature>
<sequence>MKRILALSCLLALAACAPAPVMVVAPAPQTAAPVMTANLPLEEVPLKLMSPSQSAARVN</sequence>
<comment type="caution">
    <text evidence="2">The sequence shown here is derived from an EMBL/GenBank/DDBJ whole genome shotgun (WGS) entry which is preliminary data.</text>
</comment>
<dbReference type="PROSITE" id="PS51257">
    <property type="entry name" value="PROKAR_LIPOPROTEIN"/>
    <property type="match status" value="1"/>
</dbReference>
<feature type="signal peptide" evidence="1">
    <location>
        <begin position="1"/>
        <end position="19"/>
    </location>
</feature>
<reference evidence="2" key="1">
    <citation type="submission" date="2021-07" db="EMBL/GenBank/DDBJ databases">
        <title>Characterization of violacein-producing bacteria and related species.</title>
        <authorList>
            <person name="Wilson H.S."/>
            <person name="De Leon M.E."/>
        </authorList>
    </citation>
    <scope>NUCLEOTIDE SEQUENCE</scope>
    <source>
        <strain evidence="2">HSC-15S17</strain>
    </source>
</reference>
<evidence type="ECO:0000313" key="4">
    <source>
        <dbReference type="Proteomes" id="UP001155901"/>
    </source>
</evidence>
<name>A0AA41L6Y8_9BURK</name>
<protein>
    <submittedName>
        <fullName evidence="2">Uncharacterized protein</fullName>
    </submittedName>
</protein>
<gene>
    <name evidence="2" type="ORF">KVP70_07090</name>
    <name evidence="3" type="ORF">L1274_002302</name>
</gene>
<reference evidence="3" key="2">
    <citation type="submission" date="2022-03" db="EMBL/GenBank/DDBJ databases">
        <title>Genome Encyclopedia of Bacteria and Archaea VI: Functional Genomics of Type Strains.</title>
        <authorList>
            <person name="Whitman W."/>
        </authorList>
    </citation>
    <scope>NUCLEOTIDE SEQUENCE</scope>
    <source>
        <strain evidence="3">HSC-15S17</strain>
    </source>
</reference>
<dbReference type="EMBL" id="JALJZU010000004">
    <property type="protein sequence ID" value="MCP2008594.1"/>
    <property type="molecule type" value="Genomic_DNA"/>
</dbReference>
<dbReference type="Proteomes" id="UP001155901">
    <property type="component" value="Unassembled WGS sequence"/>
</dbReference>
<dbReference type="Proteomes" id="UP001162889">
    <property type="component" value="Unassembled WGS sequence"/>
</dbReference>